<feature type="region of interest" description="Disordered" evidence="7">
    <location>
        <begin position="385"/>
        <end position="479"/>
    </location>
</feature>
<dbReference type="InterPro" id="IPR017930">
    <property type="entry name" value="Myb_dom"/>
</dbReference>
<evidence type="ECO:0000259" key="8">
    <source>
        <dbReference type="PROSITE" id="PS51294"/>
    </source>
</evidence>
<comment type="caution">
    <text evidence="9">The sequence shown here is derived from an EMBL/GenBank/DDBJ whole genome shotgun (WGS) entry which is preliminary data.</text>
</comment>
<dbReference type="Pfam" id="PF00249">
    <property type="entry name" value="Myb_DNA-binding"/>
    <property type="match status" value="1"/>
</dbReference>
<keyword evidence="4" id="KW-0804">Transcription</keyword>
<evidence type="ECO:0000313" key="9">
    <source>
        <dbReference type="EMBL" id="OAY47194.1"/>
    </source>
</evidence>
<dbReference type="EMBL" id="CM004392">
    <property type="protein sequence ID" value="OAY47194.1"/>
    <property type="molecule type" value="Genomic_DNA"/>
</dbReference>
<name>A0A2C9VPT3_MANES</name>
<feature type="coiled-coil region" evidence="6">
    <location>
        <begin position="27"/>
        <end position="79"/>
    </location>
</feature>
<keyword evidence="2" id="KW-0805">Transcription regulation</keyword>
<feature type="compositionally biased region" description="Basic residues" evidence="7">
    <location>
        <begin position="397"/>
        <end position="407"/>
    </location>
</feature>
<evidence type="ECO:0000313" key="10">
    <source>
        <dbReference type="Proteomes" id="UP000091857"/>
    </source>
</evidence>
<dbReference type="GO" id="GO:0003677">
    <property type="term" value="F:DNA binding"/>
    <property type="evidence" value="ECO:0007669"/>
    <property type="project" value="UniProtKB-KW"/>
</dbReference>
<feature type="region of interest" description="Disordered" evidence="7">
    <location>
        <begin position="194"/>
        <end position="260"/>
    </location>
</feature>
<dbReference type="Pfam" id="PF26575">
    <property type="entry name" value="HHO5_N"/>
    <property type="match status" value="1"/>
</dbReference>
<keyword evidence="3" id="KW-0238">DNA-binding</keyword>
<evidence type="ECO:0000256" key="1">
    <source>
        <dbReference type="ARBA" id="ARBA00004123"/>
    </source>
</evidence>
<gene>
    <name evidence="9" type="ORF">MANES_06G060000v8</name>
</gene>
<dbReference type="NCBIfam" id="TIGR01557">
    <property type="entry name" value="myb_SHAQKYF"/>
    <property type="match status" value="1"/>
</dbReference>
<keyword evidence="5" id="KW-0539">Nucleus</keyword>
<reference evidence="10" key="1">
    <citation type="journal article" date="2016" name="Nat. Biotechnol.">
        <title>Sequencing wild and cultivated cassava and related species reveals extensive interspecific hybridization and genetic diversity.</title>
        <authorList>
            <person name="Bredeson J.V."/>
            <person name="Lyons J.B."/>
            <person name="Prochnik S.E."/>
            <person name="Wu G.A."/>
            <person name="Ha C.M."/>
            <person name="Edsinger-Gonzales E."/>
            <person name="Grimwood J."/>
            <person name="Schmutz J."/>
            <person name="Rabbi I.Y."/>
            <person name="Egesi C."/>
            <person name="Nauluvula P."/>
            <person name="Lebot V."/>
            <person name="Ndunguru J."/>
            <person name="Mkamilo G."/>
            <person name="Bart R.S."/>
            <person name="Setter T.L."/>
            <person name="Gleadow R.M."/>
            <person name="Kulakow P."/>
            <person name="Ferguson M.E."/>
            <person name="Rounsley S."/>
            <person name="Rokhsar D.S."/>
        </authorList>
    </citation>
    <scope>NUCLEOTIDE SEQUENCE [LARGE SCALE GENOMIC DNA]</scope>
    <source>
        <strain evidence="10">cv. AM560-2</strain>
    </source>
</reference>
<dbReference type="InterPro" id="IPR058673">
    <property type="entry name" value="HHO5-like_N"/>
</dbReference>
<protein>
    <recommendedName>
        <fullName evidence="8">HTH myb-type domain-containing protein</fullName>
    </recommendedName>
</protein>
<comment type="subcellular location">
    <subcellularLocation>
        <location evidence="1">Nucleus</location>
    </subcellularLocation>
</comment>
<dbReference type="Gene3D" id="1.10.10.60">
    <property type="entry name" value="Homeodomain-like"/>
    <property type="match status" value="1"/>
</dbReference>
<dbReference type="FunFam" id="1.10.10.60:FF:000002">
    <property type="entry name" value="Myb family transcription factor"/>
    <property type="match status" value="1"/>
</dbReference>
<feature type="compositionally biased region" description="Basic and acidic residues" evidence="7">
    <location>
        <begin position="422"/>
        <end position="440"/>
    </location>
</feature>
<dbReference type="OMA" id="HASTHYC"/>
<feature type="compositionally biased region" description="Low complexity" evidence="7">
    <location>
        <begin position="234"/>
        <end position="253"/>
    </location>
</feature>
<dbReference type="SMR" id="A0A2C9VPT3"/>
<keyword evidence="10" id="KW-1185">Reference proteome</keyword>
<dbReference type="Gramene" id="Manes.06G060000.1.v8.1">
    <property type="protein sequence ID" value="Manes.06G060000.1.v8.1.CDS"/>
    <property type="gene ID" value="Manes.06G060000.v8.1"/>
</dbReference>
<dbReference type="GO" id="GO:0003700">
    <property type="term" value="F:DNA-binding transcription factor activity"/>
    <property type="evidence" value="ECO:0007669"/>
    <property type="project" value="InterPro"/>
</dbReference>
<dbReference type="AlphaFoldDB" id="A0A2C9VPT3"/>
<evidence type="ECO:0000256" key="5">
    <source>
        <dbReference type="ARBA" id="ARBA00023242"/>
    </source>
</evidence>
<dbReference type="InterPro" id="IPR044787">
    <property type="entry name" value="HHO5-like"/>
</dbReference>
<dbReference type="InterPro" id="IPR006447">
    <property type="entry name" value="Myb_dom_plants"/>
</dbReference>
<dbReference type="STRING" id="3983.A0A2C9VPT3"/>
<feature type="compositionally biased region" description="Basic and acidic residues" evidence="7">
    <location>
        <begin position="451"/>
        <end position="462"/>
    </location>
</feature>
<dbReference type="PANTHER" id="PTHR31003:SF19">
    <property type="entry name" value="MYB FAMILY TRANSCRIPTION FACTOR EFM"/>
    <property type="match status" value="1"/>
</dbReference>
<accession>A0A2C9VPT3</accession>
<dbReference type="PROSITE" id="PS51294">
    <property type="entry name" value="HTH_MYB"/>
    <property type="match status" value="1"/>
</dbReference>
<proteinExistence type="predicted"/>
<dbReference type="Proteomes" id="UP000091857">
    <property type="component" value="Chromosome 6"/>
</dbReference>
<dbReference type="SUPFAM" id="SSF46689">
    <property type="entry name" value="Homeodomain-like"/>
    <property type="match status" value="1"/>
</dbReference>
<dbReference type="InterPro" id="IPR001005">
    <property type="entry name" value="SANT/Myb"/>
</dbReference>
<dbReference type="OrthoDB" id="1908613at2759"/>
<dbReference type="InterPro" id="IPR009057">
    <property type="entry name" value="Homeodomain-like_sf"/>
</dbReference>
<evidence type="ECO:0000256" key="3">
    <source>
        <dbReference type="ARBA" id="ARBA00023125"/>
    </source>
</evidence>
<evidence type="ECO:0000256" key="2">
    <source>
        <dbReference type="ARBA" id="ARBA00023015"/>
    </source>
</evidence>
<feature type="domain" description="HTH myb-type" evidence="8">
    <location>
        <begin position="255"/>
        <end position="315"/>
    </location>
</feature>
<organism evidence="9 10">
    <name type="scientific">Manihot esculenta</name>
    <name type="common">Cassava</name>
    <name type="synonym">Jatropha manihot</name>
    <dbReference type="NCBI Taxonomy" id="3983"/>
    <lineage>
        <taxon>Eukaryota</taxon>
        <taxon>Viridiplantae</taxon>
        <taxon>Streptophyta</taxon>
        <taxon>Embryophyta</taxon>
        <taxon>Tracheophyta</taxon>
        <taxon>Spermatophyta</taxon>
        <taxon>Magnoliopsida</taxon>
        <taxon>eudicotyledons</taxon>
        <taxon>Gunneridae</taxon>
        <taxon>Pentapetalae</taxon>
        <taxon>rosids</taxon>
        <taxon>fabids</taxon>
        <taxon>Malpighiales</taxon>
        <taxon>Euphorbiaceae</taxon>
        <taxon>Crotonoideae</taxon>
        <taxon>Manihoteae</taxon>
        <taxon>Manihot</taxon>
    </lineage>
</organism>
<keyword evidence="6" id="KW-0175">Coiled coil</keyword>
<dbReference type="GO" id="GO:0005634">
    <property type="term" value="C:nucleus"/>
    <property type="evidence" value="ECO:0007669"/>
    <property type="project" value="UniProtKB-SubCell"/>
</dbReference>
<sequence length="479" mass="52383">MASPSELTLDCKPHSYSMLLKSFGDQNDHQTQKLEEFLSRLEEERLKIDAFKRELPLCMQLLTNAVETSRQQLQSYRANQGPRPVLEEFIPLKNSTSETLDNSSNISDKANWMTTAQLWSQESNETKLQTTLNTFPKKTNIGFSVSPKISLDTKQRNGGAFLPFSKERNLCPSPILALASTEPEMEDQKCLETENGFSCPKRGNSEKIGNNNGGVVVIEQGKGTGNSSSDGQATNTGTGNCTNNTTTSTTTSSQAHRKARRCWSPDLHRRFVNALQMLGGSQVATPKQIRELMKVDGLTNDEVKSHLQKYRLHTRRPSPSPQATGAPARLVVLGGIWVPPEYATAAAAAHTGAPTLYGAHPASHAPPPHFCAAPPMPQDFYTTAAAAAPSSPQPTHHQMHHHHHTLHQLHMYKATSQAHSSPESDVRGGDRSESIEDGKSESSSWKSGENGGDRKGLASLREDGDDSNGSEISLKPLRY</sequence>
<evidence type="ECO:0000256" key="7">
    <source>
        <dbReference type="SAM" id="MobiDB-lite"/>
    </source>
</evidence>
<evidence type="ECO:0000256" key="6">
    <source>
        <dbReference type="SAM" id="Coils"/>
    </source>
</evidence>
<dbReference type="PANTHER" id="PTHR31003">
    <property type="entry name" value="MYB FAMILY TRANSCRIPTION FACTOR"/>
    <property type="match status" value="1"/>
</dbReference>
<evidence type="ECO:0000256" key="4">
    <source>
        <dbReference type="ARBA" id="ARBA00023163"/>
    </source>
</evidence>